<comment type="caution">
    <text evidence="2">The sequence shown here is derived from an EMBL/GenBank/DDBJ whole genome shotgun (WGS) entry which is preliminary data.</text>
</comment>
<keyword evidence="1" id="KW-1133">Transmembrane helix</keyword>
<keyword evidence="1" id="KW-0812">Transmembrane</keyword>
<evidence type="ECO:0000313" key="2">
    <source>
        <dbReference type="EMBL" id="HIZ71261.1"/>
    </source>
</evidence>
<dbReference type="EMBL" id="DXAZ01000086">
    <property type="protein sequence ID" value="HIZ71261.1"/>
    <property type="molecule type" value="Genomic_DNA"/>
</dbReference>
<reference evidence="2" key="2">
    <citation type="submission" date="2021-04" db="EMBL/GenBank/DDBJ databases">
        <authorList>
            <person name="Gilroy R."/>
        </authorList>
    </citation>
    <scope>NUCLEOTIDE SEQUENCE</scope>
    <source>
        <strain evidence="2">CHK169-4300</strain>
    </source>
</reference>
<gene>
    <name evidence="2" type="ORF">H9808_05785</name>
</gene>
<evidence type="ECO:0000256" key="1">
    <source>
        <dbReference type="SAM" id="Phobius"/>
    </source>
</evidence>
<feature type="transmembrane region" description="Helical" evidence="1">
    <location>
        <begin position="6"/>
        <end position="28"/>
    </location>
</feature>
<name>A0A9D2G2U6_9LACT</name>
<accession>A0A9D2G2U6</accession>
<dbReference type="Proteomes" id="UP000824106">
    <property type="component" value="Unassembled WGS sequence"/>
</dbReference>
<protein>
    <submittedName>
        <fullName evidence="2">Uncharacterized protein</fullName>
    </submittedName>
</protein>
<proteinExistence type="predicted"/>
<feature type="transmembrane region" description="Helical" evidence="1">
    <location>
        <begin position="35"/>
        <end position="56"/>
    </location>
</feature>
<organism evidence="2 3">
    <name type="scientific">Candidatus Atopostipes pullistercoris</name>
    <dbReference type="NCBI Taxonomy" id="2838467"/>
    <lineage>
        <taxon>Bacteria</taxon>
        <taxon>Bacillati</taxon>
        <taxon>Bacillota</taxon>
        <taxon>Bacilli</taxon>
        <taxon>Lactobacillales</taxon>
        <taxon>Carnobacteriaceae</taxon>
        <taxon>Atopostipes</taxon>
    </lineage>
</organism>
<sequence>MMIFEYFLKFDMVVTIVSLLTIVMLLILKLSIPKALLWVFGISLMISIITLLLIQLHQSKNNK</sequence>
<reference evidence="2" key="1">
    <citation type="journal article" date="2021" name="PeerJ">
        <title>Extensive microbial diversity within the chicken gut microbiome revealed by metagenomics and culture.</title>
        <authorList>
            <person name="Gilroy R."/>
            <person name="Ravi A."/>
            <person name="Getino M."/>
            <person name="Pursley I."/>
            <person name="Horton D.L."/>
            <person name="Alikhan N.F."/>
            <person name="Baker D."/>
            <person name="Gharbi K."/>
            <person name="Hall N."/>
            <person name="Watson M."/>
            <person name="Adriaenssens E.M."/>
            <person name="Foster-Nyarko E."/>
            <person name="Jarju S."/>
            <person name="Secka A."/>
            <person name="Antonio M."/>
            <person name="Oren A."/>
            <person name="Chaudhuri R.R."/>
            <person name="La Ragione R."/>
            <person name="Hildebrand F."/>
            <person name="Pallen M.J."/>
        </authorList>
    </citation>
    <scope>NUCLEOTIDE SEQUENCE</scope>
    <source>
        <strain evidence="2">CHK169-4300</strain>
    </source>
</reference>
<dbReference type="AlphaFoldDB" id="A0A9D2G2U6"/>
<evidence type="ECO:0000313" key="3">
    <source>
        <dbReference type="Proteomes" id="UP000824106"/>
    </source>
</evidence>
<keyword evidence="1" id="KW-0472">Membrane</keyword>